<evidence type="ECO:0000259" key="2">
    <source>
        <dbReference type="Pfam" id="PF14501"/>
    </source>
</evidence>
<sequence length="458" mass="51939">MVHTFWNVTGLNLLLVEIQFLLQAVLTGVLLDKRPDRRKLFVFMVPFGIILAAFGTVEYLNGLFAHVQLLILHNYLNALVWCVGIWYIFKEKWKNAAVTSTVIIFLAIIMEDLAGFFVSDNFDLTKASDLFGYLAVNLLGIPVVAVCFAAILRRVKVCEVYTAFLYEKQRRKAWRILILLLPALHILLIYLVNEKKILNNSNPGVAILSLLLVYGIFNYVFRCELQKKQIMEQNASIQQQKLYIQNLESVQREIRLFRHDYKNMMSGIYLQAEEGDLTAVQDFIGRMTEAFDRQTGEKISQITQLGNVKIPELKGLLAAKLVEIQKKQIHCCLEVSEPVETVSMSAYDLCRAVGILWDNAAEAVEGMDNPVFTCMIAADRQCTTILIKNPVSDEACPADIWREGYSTKGEGRGLGLTSYRRIVDAYDNIFSYTFEENGTFIQELKIQGGAGNDSDIHM</sequence>
<dbReference type="Pfam" id="PF14501">
    <property type="entry name" value="HATPase_c_5"/>
    <property type="match status" value="1"/>
</dbReference>
<evidence type="ECO:0000313" key="4">
    <source>
        <dbReference type="Proteomes" id="UP000289794"/>
    </source>
</evidence>
<keyword evidence="1" id="KW-0472">Membrane</keyword>
<keyword evidence="1" id="KW-1133">Transmembrane helix</keyword>
<protein>
    <recommendedName>
        <fullName evidence="2">Sensor histidine kinase NatK-like C-terminal domain-containing protein</fullName>
    </recommendedName>
</protein>
<dbReference type="RefSeq" id="WP_130181937.1">
    <property type="nucleotide sequence ID" value="NZ_CP035945.1"/>
</dbReference>
<dbReference type="KEGG" id="bpro:PMF13cell1_04107"/>
<evidence type="ECO:0000313" key="3">
    <source>
        <dbReference type="EMBL" id="QBE98541.1"/>
    </source>
</evidence>
<feature type="transmembrane region" description="Helical" evidence="1">
    <location>
        <begin position="204"/>
        <end position="221"/>
    </location>
</feature>
<dbReference type="PANTHER" id="PTHR40448">
    <property type="entry name" value="TWO-COMPONENT SENSOR HISTIDINE KINASE"/>
    <property type="match status" value="1"/>
</dbReference>
<proteinExistence type="predicted"/>
<feature type="transmembrane region" description="Helical" evidence="1">
    <location>
        <begin position="12"/>
        <end position="31"/>
    </location>
</feature>
<dbReference type="SUPFAM" id="SSF55874">
    <property type="entry name" value="ATPase domain of HSP90 chaperone/DNA topoisomerase II/histidine kinase"/>
    <property type="match status" value="1"/>
</dbReference>
<feature type="transmembrane region" description="Helical" evidence="1">
    <location>
        <begin position="96"/>
        <end position="118"/>
    </location>
</feature>
<feature type="transmembrane region" description="Helical" evidence="1">
    <location>
        <begin position="40"/>
        <end position="57"/>
    </location>
</feature>
<evidence type="ECO:0000256" key="1">
    <source>
        <dbReference type="SAM" id="Phobius"/>
    </source>
</evidence>
<organism evidence="3 4">
    <name type="scientific">Blautia producta</name>
    <dbReference type="NCBI Taxonomy" id="33035"/>
    <lineage>
        <taxon>Bacteria</taxon>
        <taxon>Bacillati</taxon>
        <taxon>Bacillota</taxon>
        <taxon>Clostridia</taxon>
        <taxon>Lachnospirales</taxon>
        <taxon>Lachnospiraceae</taxon>
        <taxon>Blautia</taxon>
    </lineage>
</organism>
<feature type="domain" description="Sensor histidine kinase NatK-like C-terminal" evidence="2">
    <location>
        <begin position="344"/>
        <end position="447"/>
    </location>
</feature>
<dbReference type="AlphaFoldDB" id="A0A4P6M0G1"/>
<accession>A0A4P6M0G1</accession>
<name>A0A4P6M0G1_9FIRM</name>
<dbReference type="PANTHER" id="PTHR40448:SF1">
    <property type="entry name" value="TWO-COMPONENT SENSOR HISTIDINE KINASE"/>
    <property type="match status" value="1"/>
</dbReference>
<feature type="transmembrane region" description="Helical" evidence="1">
    <location>
        <begin position="63"/>
        <end position="89"/>
    </location>
</feature>
<dbReference type="Gene3D" id="3.30.565.10">
    <property type="entry name" value="Histidine kinase-like ATPase, C-terminal domain"/>
    <property type="match status" value="1"/>
</dbReference>
<reference evidence="3 4" key="1">
    <citation type="submission" date="2019-01" db="EMBL/GenBank/DDBJ databases">
        <title>PMF-metabolizing Aryl O-demethylase.</title>
        <authorList>
            <person name="Kim M."/>
        </authorList>
    </citation>
    <scope>NUCLEOTIDE SEQUENCE [LARGE SCALE GENOMIC DNA]</scope>
    <source>
        <strain evidence="3 4">PMF1</strain>
    </source>
</reference>
<keyword evidence="1" id="KW-0812">Transmembrane</keyword>
<dbReference type="EMBL" id="CP035945">
    <property type="protein sequence ID" value="QBE98541.1"/>
    <property type="molecule type" value="Genomic_DNA"/>
</dbReference>
<dbReference type="InterPro" id="IPR032834">
    <property type="entry name" value="NatK-like_C"/>
</dbReference>
<dbReference type="Proteomes" id="UP000289794">
    <property type="component" value="Chromosome"/>
</dbReference>
<feature type="transmembrane region" description="Helical" evidence="1">
    <location>
        <begin position="130"/>
        <end position="152"/>
    </location>
</feature>
<dbReference type="InterPro" id="IPR036890">
    <property type="entry name" value="HATPase_C_sf"/>
</dbReference>
<dbReference type="GO" id="GO:0042802">
    <property type="term" value="F:identical protein binding"/>
    <property type="evidence" value="ECO:0007669"/>
    <property type="project" value="TreeGrafter"/>
</dbReference>
<gene>
    <name evidence="3" type="ORF">PMF13cell1_04107</name>
</gene>
<feature type="transmembrane region" description="Helical" evidence="1">
    <location>
        <begin position="173"/>
        <end position="192"/>
    </location>
</feature>